<evidence type="ECO:0000256" key="3">
    <source>
        <dbReference type="ARBA" id="ARBA00022723"/>
    </source>
</evidence>
<comment type="function">
    <text evidence="10">Catalyzes the ATP-dependent conversion of 7-carboxy-7-deazaguanine (CDG) to 7-cyano-7-deazaguanine (preQ(0)).</text>
</comment>
<keyword evidence="4 10" id="KW-0547">Nucleotide-binding</keyword>
<keyword evidence="6 10" id="KW-0067">ATP-binding</keyword>
<dbReference type="GO" id="GO:0008270">
    <property type="term" value="F:zinc ion binding"/>
    <property type="evidence" value="ECO:0007669"/>
    <property type="project" value="UniProtKB-UniRule"/>
</dbReference>
<dbReference type="GO" id="GO:0016879">
    <property type="term" value="F:ligase activity, forming carbon-nitrogen bonds"/>
    <property type="evidence" value="ECO:0007669"/>
    <property type="project" value="UniProtKB-UniRule"/>
</dbReference>
<comment type="similarity">
    <text evidence="7 10">Belongs to the QueC family.</text>
</comment>
<dbReference type="EMBL" id="FLUQ01000006">
    <property type="protein sequence ID" value="SBW10038.1"/>
    <property type="molecule type" value="Genomic_DNA"/>
</dbReference>
<dbReference type="InterPro" id="IPR014729">
    <property type="entry name" value="Rossmann-like_a/b/a_fold"/>
</dbReference>
<dbReference type="UniPathway" id="UPA00391"/>
<dbReference type="NCBIfam" id="TIGR00364">
    <property type="entry name" value="7-cyano-7-deazaguanine synthase QueC"/>
    <property type="match status" value="1"/>
</dbReference>
<proteinExistence type="inferred from homology"/>
<keyword evidence="2 10" id="KW-0436">Ligase</keyword>
<dbReference type="Gene3D" id="3.40.50.620">
    <property type="entry name" value="HUPs"/>
    <property type="match status" value="1"/>
</dbReference>
<dbReference type="EC" id="6.3.4.20" evidence="8 10"/>
<reference evidence="11" key="1">
    <citation type="submission" date="2016-04" db="EMBL/GenBank/DDBJ databases">
        <authorList>
            <person name="Evans L.H."/>
            <person name="Alamgir A."/>
            <person name="Owens N."/>
            <person name="Weber N.D."/>
            <person name="Virtaneva K."/>
            <person name="Barbian K."/>
            <person name="Babar A."/>
            <person name="Rosenke K."/>
        </authorList>
    </citation>
    <scope>NUCLEOTIDE SEQUENCE</scope>
    <source>
        <strain evidence="11">86</strain>
    </source>
</reference>
<keyword evidence="5 10" id="KW-0862">Zinc</keyword>
<gene>
    <name evidence="10 11" type="primary">queC</name>
    <name evidence="11" type="ORF">KL86DPRO_60007</name>
</gene>
<evidence type="ECO:0000256" key="8">
    <source>
        <dbReference type="ARBA" id="ARBA00039149"/>
    </source>
</evidence>
<dbReference type="PANTHER" id="PTHR42914">
    <property type="entry name" value="7-CYANO-7-DEAZAGUANINE SYNTHASE"/>
    <property type="match status" value="1"/>
</dbReference>
<dbReference type="Pfam" id="PF06508">
    <property type="entry name" value="QueC"/>
    <property type="match status" value="1"/>
</dbReference>
<dbReference type="GO" id="GO:0005524">
    <property type="term" value="F:ATP binding"/>
    <property type="evidence" value="ECO:0007669"/>
    <property type="project" value="UniProtKB-UniRule"/>
</dbReference>
<dbReference type="GO" id="GO:0008616">
    <property type="term" value="P:tRNA queuosine(34) biosynthetic process"/>
    <property type="evidence" value="ECO:0007669"/>
    <property type="project" value="UniProtKB-UniRule"/>
</dbReference>
<feature type="binding site" evidence="10">
    <location>
        <position position="208"/>
    </location>
    <ligand>
        <name>Zn(2+)</name>
        <dbReference type="ChEBI" id="CHEBI:29105"/>
    </ligand>
</feature>
<protein>
    <recommendedName>
        <fullName evidence="8 10">7-cyano-7-deazaguanine synthase</fullName>
        <ecNumber evidence="8 10">6.3.4.20</ecNumber>
    </recommendedName>
    <alternativeName>
        <fullName evidence="10">7-cyano-7-carbaguanine synthase</fullName>
    </alternativeName>
    <alternativeName>
        <fullName evidence="10">PreQ(0) synthase</fullName>
    </alternativeName>
    <alternativeName>
        <fullName evidence="10">Queuosine biosynthesis protein QueC</fullName>
    </alternativeName>
</protein>
<feature type="binding site" evidence="10">
    <location>
        <begin position="8"/>
        <end position="18"/>
    </location>
    <ligand>
        <name>ATP</name>
        <dbReference type="ChEBI" id="CHEBI:30616"/>
    </ligand>
</feature>
<dbReference type="HAMAP" id="MF_01633">
    <property type="entry name" value="QueC"/>
    <property type="match status" value="1"/>
</dbReference>
<organism evidence="11">
    <name type="scientific">uncultured delta proteobacterium</name>
    <dbReference type="NCBI Taxonomy" id="34034"/>
    <lineage>
        <taxon>Bacteria</taxon>
        <taxon>Deltaproteobacteria</taxon>
        <taxon>environmental samples</taxon>
    </lineage>
</organism>
<feature type="binding site" evidence="10">
    <location>
        <position position="197"/>
    </location>
    <ligand>
        <name>Zn(2+)</name>
        <dbReference type="ChEBI" id="CHEBI:29105"/>
    </ligand>
</feature>
<dbReference type="PANTHER" id="PTHR42914:SF1">
    <property type="entry name" value="7-CYANO-7-DEAZAGUANINE SYNTHASE"/>
    <property type="match status" value="1"/>
</dbReference>
<evidence type="ECO:0000313" key="11">
    <source>
        <dbReference type="EMBL" id="SBW10038.1"/>
    </source>
</evidence>
<evidence type="ECO:0000256" key="7">
    <source>
        <dbReference type="ARBA" id="ARBA00037993"/>
    </source>
</evidence>
<keyword evidence="3 10" id="KW-0479">Metal-binding</keyword>
<feature type="binding site" evidence="10">
    <location>
        <position position="205"/>
    </location>
    <ligand>
        <name>Zn(2+)</name>
        <dbReference type="ChEBI" id="CHEBI:29105"/>
    </ligand>
</feature>
<dbReference type="InterPro" id="IPR018317">
    <property type="entry name" value="QueC"/>
</dbReference>
<comment type="catalytic activity">
    <reaction evidence="9 10">
        <text>7-carboxy-7-carbaguanine + NH4(+) + 2 ATP = 7-cyano-7-carbaguanine + 2 AMP + 2 diphosphate + 2 H(+)</text>
        <dbReference type="Rhea" id="RHEA:27982"/>
        <dbReference type="ChEBI" id="CHEBI:15378"/>
        <dbReference type="ChEBI" id="CHEBI:28938"/>
        <dbReference type="ChEBI" id="CHEBI:30616"/>
        <dbReference type="ChEBI" id="CHEBI:33019"/>
        <dbReference type="ChEBI" id="CHEBI:45075"/>
        <dbReference type="ChEBI" id="CHEBI:61036"/>
        <dbReference type="ChEBI" id="CHEBI:456215"/>
        <dbReference type="EC" id="6.3.4.20"/>
    </reaction>
</comment>
<name>A0A212KEJ8_9DELT</name>
<evidence type="ECO:0000256" key="2">
    <source>
        <dbReference type="ARBA" id="ARBA00022598"/>
    </source>
</evidence>
<evidence type="ECO:0000256" key="1">
    <source>
        <dbReference type="ARBA" id="ARBA00005061"/>
    </source>
</evidence>
<comment type="pathway">
    <text evidence="1 10">Purine metabolism; 7-cyano-7-deazaguanine biosynthesis.</text>
</comment>
<feature type="binding site" evidence="10">
    <location>
        <position position="211"/>
    </location>
    <ligand>
        <name>Zn(2+)</name>
        <dbReference type="ChEBI" id="CHEBI:29105"/>
    </ligand>
</feature>
<dbReference type="CDD" id="cd01995">
    <property type="entry name" value="QueC-like"/>
    <property type="match status" value="1"/>
</dbReference>
<evidence type="ECO:0000256" key="9">
    <source>
        <dbReference type="ARBA" id="ARBA00047890"/>
    </source>
</evidence>
<sequence length="232" mass="24867">MTRAFISFSGGIDSTTLLAHMLAEGYQVTPVFFAYGSKHGAAEEAAARNVCRHYGVTCPVVDLTGIFDLACSDSALMARMPDREIPSGDQGYREPGSLDATVVPGRNTLFASVLLAFAEAEALRTGQQAVIAMGIHAGDHTLYPDCREPFFTALGNAFDLGTEKRVKTVAPFVRMDKSAIVKRGLELGAPYHLSWSCYKGGTKACGVCGTCRERLKAFADAGIADPIEYEAR</sequence>
<dbReference type="SUPFAM" id="SSF52402">
    <property type="entry name" value="Adenine nucleotide alpha hydrolases-like"/>
    <property type="match status" value="1"/>
</dbReference>
<evidence type="ECO:0000256" key="6">
    <source>
        <dbReference type="ARBA" id="ARBA00022840"/>
    </source>
</evidence>
<evidence type="ECO:0000256" key="5">
    <source>
        <dbReference type="ARBA" id="ARBA00022833"/>
    </source>
</evidence>
<evidence type="ECO:0000256" key="4">
    <source>
        <dbReference type="ARBA" id="ARBA00022741"/>
    </source>
</evidence>
<dbReference type="AlphaFoldDB" id="A0A212KEJ8"/>
<comment type="cofactor">
    <cofactor evidence="10">
        <name>Zn(2+)</name>
        <dbReference type="ChEBI" id="CHEBI:29105"/>
    </cofactor>
    <text evidence="10">Binds 1 zinc ion per subunit.</text>
</comment>
<evidence type="ECO:0000256" key="10">
    <source>
        <dbReference type="HAMAP-Rule" id="MF_01633"/>
    </source>
</evidence>
<dbReference type="PIRSF" id="PIRSF006293">
    <property type="entry name" value="ExsB"/>
    <property type="match status" value="1"/>
</dbReference>
<accession>A0A212KEJ8</accession>
<keyword evidence="10" id="KW-0671">Queuosine biosynthesis</keyword>